<evidence type="ECO:0000313" key="6">
    <source>
        <dbReference type="Proteomes" id="UP001281410"/>
    </source>
</evidence>
<comment type="caution">
    <text evidence="5">The sequence shown here is derived from an EMBL/GenBank/DDBJ whole genome shotgun (WGS) entry which is preliminary data.</text>
</comment>
<dbReference type="InterPro" id="IPR036322">
    <property type="entry name" value="WD40_repeat_dom_sf"/>
</dbReference>
<evidence type="ECO:0000313" key="5">
    <source>
        <dbReference type="EMBL" id="KAK3212026.1"/>
    </source>
</evidence>
<dbReference type="GO" id="GO:0005680">
    <property type="term" value="C:anaphase-promoting complex"/>
    <property type="evidence" value="ECO:0007669"/>
    <property type="project" value="TreeGrafter"/>
</dbReference>
<dbReference type="Proteomes" id="UP001281410">
    <property type="component" value="Unassembled WGS sequence"/>
</dbReference>
<dbReference type="InterPro" id="IPR033010">
    <property type="entry name" value="Cdc20/Fizzy"/>
</dbReference>
<dbReference type="Pfam" id="PF12894">
    <property type="entry name" value="ANAPC4_WD40"/>
    <property type="match status" value="1"/>
</dbReference>
<dbReference type="PROSITE" id="PS50082">
    <property type="entry name" value="WD_REPEATS_2"/>
    <property type="match status" value="1"/>
</dbReference>
<dbReference type="InterPro" id="IPR001680">
    <property type="entry name" value="WD40_rpt"/>
</dbReference>
<dbReference type="GO" id="GO:0010997">
    <property type="term" value="F:anaphase-promoting complex binding"/>
    <property type="evidence" value="ECO:0007669"/>
    <property type="project" value="InterPro"/>
</dbReference>
<evidence type="ECO:0000259" key="4">
    <source>
        <dbReference type="Pfam" id="PF12894"/>
    </source>
</evidence>
<keyword evidence="1 3" id="KW-0853">WD repeat</keyword>
<dbReference type="SMART" id="SM00320">
    <property type="entry name" value="WD40"/>
    <property type="match status" value="2"/>
</dbReference>
<evidence type="ECO:0000256" key="2">
    <source>
        <dbReference type="ARBA" id="ARBA00022737"/>
    </source>
</evidence>
<evidence type="ECO:0000256" key="1">
    <source>
        <dbReference type="ARBA" id="ARBA00022574"/>
    </source>
</evidence>
<dbReference type="Gene3D" id="2.130.10.10">
    <property type="entry name" value="YVTN repeat-like/Quinoprotein amine dehydrogenase"/>
    <property type="match status" value="1"/>
</dbReference>
<dbReference type="AlphaFoldDB" id="A0AAE0AE99"/>
<evidence type="ECO:0000256" key="3">
    <source>
        <dbReference type="PROSITE-ProRule" id="PRU00221"/>
    </source>
</evidence>
<dbReference type="PANTHER" id="PTHR19918:SF56">
    <property type="entry name" value="ANAPHASE-PROMOTING COMPLEX SUBUNIT 4-LIKE WD40 DOMAIN-CONTAINING PROTEIN"/>
    <property type="match status" value="1"/>
</dbReference>
<proteinExistence type="predicted"/>
<keyword evidence="2" id="KW-0677">Repeat</keyword>
<dbReference type="GO" id="GO:1905786">
    <property type="term" value="P:positive regulation of anaphase-promoting complex-dependent catabolic process"/>
    <property type="evidence" value="ECO:0007669"/>
    <property type="project" value="TreeGrafter"/>
</dbReference>
<dbReference type="GO" id="GO:1990757">
    <property type="term" value="F:ubiquitin ligase activator activity"/>
    <property type="evidence" value="ECO:0007669"/>
    <property type="project" value="TreeGrafter"/>
</dbReference>
<dbReference type="InterPro" id="IPR024977">
    <property type="entry name" value="Apc4-like_WD40_dom"/>
</dbReference>
<sequence>MIPVGQMHSKPIGNGLGLCSLHEAAKKKKCIPEKPIAMSLAPQRTLYTAGLVDDYYLNLLDWGSTNVLAIAVRSRVYFLNTSNNSFSQLDTIGNELVTSLSWAPDGRHIVVGWNNSLVEIWDFTANRKLTTLRGGHRSRISLLSWNNNHILTTGAMDGYVINNGVRVREHVVETYRDHTTRFVA</sequence>
<feature type="domain" description="Anaphase-promoting complex subunit 4-like WD40" evidence="4">
    <location>
        <begin position="92"/>
        <end position="148"/>
    </location>
</feature>
<dbReference type="GO" id="GO:0031145">
    <property type="term" value="P:anaphase-promoting complex-dependent catabolic process"/>
    <property type="evidence" value="ECO:0007669"/>
    <property type="project" value="TreeGrafter"/>
</dbReference>
<dbReference type="SUPFAM" id="SSF50978">
    <property type="entry name" value="WD40 repeat-like"/>
    <property type="match status" value="1"/>
</dbReference>
<dbReference type="EMBL" id="JANJYJ010000005">
    <property type="protein sequence ID" value="KAK3212026.1"/>
    <property type="molecule type" value="Genomic_DNA"/>
</dbReference>
<gene>
    <name evidence="5" type="ORF">Dsin_016732</name>
</gene>
<organism evidence="5 6">
    <name type="scientific">Dipteronia sinensis</name>
    <dbReference type="NCBI Taxonomy" id="43782"/>
    <lineage>
        <taxon>Eukaryota</taxon>
        <taxon>Viridiplantae</taxon>
        <taxon>Streptophyta</taxon>
        <taxon>Embryophyta</taxon>
        <taxon>Tracheophyta</taxon>
        <taxon>Spermatophyta</taxon>
        <taxon>Magnoliopsida</taxon>
        <taxon>eudicotyledons</taxon>
        <taxon>Gunneridae</taxon>
        <taxon>Pentapetalae</taxon>
        <taxon>rosids</taxon>
        <taxon>malvids</taxon>
        <taxon>Sapindales</taxon>
        <taxon>Sapindaceae</taxon>
        <taxon>Hippocastanoideae</taxon>
        <taxon>Acereae</taxon>
        <taxon>Dipteronia</taxon>
    </lineage>
</organism>
<feature type="repeat" description="WD" evidence="3">
    <location>
        <begin position="97"/>
        <end position="131"/>
    </location>
</feature>
<keyword evidence="6" id="KW-1185">Reference proteome</keyword>
<dbReference type="PANTHER" id="PTHR19918">
    <property type="entry name" value="CELL DIVISION CYCLE 20 CDC20 FIZZY -RELATED"/>
    <property type="match status" value="1"/>
</dbReference>
<protein>
    <recommendedName>
        <fullName evidence="4">Anaphase-promoting complex subunit 4-like WD40 domain-containing protein</fullName>
    </recommendedName>
</protein>
<dbReference type="InterPro" id="IPR015943">
    <property type="entry name" value="WD40/YVTN_repeat-like_dom_sf"/>
</dbReference>
<accession>A0AAE0AE99</accession>
<reference evidence="5" key="1">
    <citation type="journal article" date="2023" name="Plant J.">
        <title>Genome sequences and population genomics provide insights into the demographic history, inbreeding, and mutation load of two 'living fossil' tree species of Dipteronia.</title>
        <authorList>
            <person name="Feng Y."/>
            <person name="Comes H.P."/>
            <person name="Chen J."/>
            <person name="Zhu S."/>
            <person name="Lu R."/>
            <person name="Zhang X."/>
            <person name="Li P."/>
            <person name="Qiu J."/>
            <person name="Olsen K.M."/>
            <person name="Qiu Y."/>
        </authorList>
    </citation>
    <scope>NUCLEOTIDE SEQUENCE</scope>
    <source>
        <strain evidence="5">NBL</strain>
    </source>
</reference>
<name>A0AAE0AE99_9ROSI</name>